<comment type="caution">
    <text evidence="1">The sequence shown here is derived from an EMBL/GenBank/DDBJ whole genome shotgun (WGS) entry which is preliminary data.</text>
</comment>
<accession>A0A151Y697</accession>
<evidence type="ECO:0000313" key="1">
    <source>
        <dbReference type="EMBL" id="KYQ73553.1"/>
    </source>
</evidence>
<name>A0A151Y697_9GAMM</name>
<evidence type="ECO:0000313" key="2">
    <source>
        <dbReference type="Proteomes" id="UP000076276"/>
    </source>
</evidence>
<keyword evidence="2" id="KW-1185">Reference proteome</keyword>
<dbReference type="Proteomes" id="UP000076276">
    <property type="component" value="Unassembled WGS sequence"/>
</dbReference>
<dbReference type="STRING" id="1806892.AZH43_00075"/>
<sequence length="61" mass="7127">MIHTVITSHKTAKFLITVFLTYYTEAHDFALIIKTEADDYHFPFSSNIKINNNISIEYTDE</sequence>
<protein>
    <submittedName>
        <fullName evidence="1">Uncharacterized protein</fullName>
    </submittedName>
</protein>
<organism evidence="1 2">
    <name type="scientific">Acinetobacter pragensis</name>
    <dbReference type="NCBI Taxonomy" id="1806892"/>
    <lineage>
        <taxon>Bacteria</taxon>
        <taxon>Pseudomonadati</taxon>
        <taxon>Pseudomonadota</taxon>
        <taxon>Gammaproteobacteria</taxon>
        <taxon>Moraxellales</taxon>
        <taxon>Moraxellaceae</taxon>
        <taxon>Acinetobacter</taxon>
    </lineage>
</organism>
<reference evidence="1 2" key="1">
    <citation type="submission" date="2016-03" db="EMBL/GenBank/DDBJ databases">
        <title>Acinetobacter genomospecies 28 strain ANC 4149.</title>
        <authorList>
            <person name="Radolfova-Krizova L."/>
            <person name="Nemec A."/>
        </authorList>
    </citation>
    <scope>NUCLEOTIDE SEQUENCE [LARGE SCALE GENOMIC DNA]</scope>
    <source>
        <strain evidence="1 2">ANC 4149</strain>
    </source>
</reference>
<dbReference type="EMBL" id="LUAW01000001">
    <property type="protein sequence ID" value="KYQ73553.1"/>
    <property type="molecule type" value="Genomic_DNA"/>
</dbReference>
<gene>
    <name evidence="1" type="ORF">AZH43_00075</name>
</gene>
<dbReference type="AlphaFoldDB" id="A0A151Y697"/>
<proteinExistence type="predicted"/>